<feature type="transmembrane region" description="Helical" evidence="1">
    <location>
        <begin position="265"/>
        <end position="286"/>
    </location>
</feature>
<accession>A0A1X7TZB7</accession>
<proteinExistence type="predicted"/>
<evidence type="ECO:0000256" key="1">
    <source>
        <dbReference type="SAM" id="Phobius"/>
    </source>
</evidence>
<organism evidence="2">
    <name type="scientific">Amphimedon queenslandica</name>
    <name type="common">Sponge</name>
    <dbReference type="NCBI Taxonomy" id="400682"/>
    <lineage>
        <taxon>Eukaryota</taxon>
        <taxon>Metazoa</taxon>
        <taxon>Porifera</taxon>
        <taxon>Demospongiae</taxon>
        <taxon>Heteroscleromorpha</taxon>
        <taxon>Haplosclerida</taxon>
        <taxon>Niphatidae</taxon>
        <taxon>Amphimedon</taxon>
    </lineage>
</organism>
<reference evidence="2" key="1">
    <citation type="submission" date="2017-05" db="UniProtKB">
        <authorList>
            <consortium name="EnsemblMetazoa"/>
        </authorList>
    </citation>
    <scope>IDENTIFICATION</scope>
</reference>
<keyword evidence="1" id="KW-1133">Transmembrane helix</keyword>
<dbReference type="AlphaFoldDB" id="A0A1X7TZB7"/>
<dbReference type="InParanoid" id="A0A1X7TZB7"/>
<evidence type="ECO:0000313" key="2">
    <source>
        <dbReference type="EnsemblMetazoa" id="Aqu2.1.20762_001"/>
    </source>
</evidence>
<dbReference type="EnsemblMetazoa" id="Aqu2.1.20762_001">
    <property type="protein sequence ID" value="Aqu2.1.20762_001"/>
    <property type="gene ID" value="Aqu2.1.20762"/>
</dbReference>
<feature type="transmembrane region" description="Helical" evidence="1">
    <location>
        <begin position="173"/>
        <end position="197"/>
    </location>
</feature>
<feature type="transmembrane region" description="Helical" evidence="1">
    <location>
        <begin position="218"/>
        <end position="236"/>
    </location>
</feature>
<name>A0A1X7TZB7_AMPQE</name>
<keyword evidence="1" id="KW-0472">Membrane</keyword>
<feature type="transmembrane region" description="Helical" evidence="1">
    <location>
        <begin position="146"/>
        <end position="167"/>
    </location>
</feature>
<protein>
    <submittedName>
        <fullName evidence="2">Uncharacterized protein</fullName>
    </submittedName>
</protein>
<sequence length="324" mass="35250">YNFEVEAIMSNSMSLSVIIKDKFIIQQPTPLSCELTVTNLTQPSMNCLHEKLFVFTNITEGVVYSYTVTVTNVIGSAVKNGFIETPYLPVEVCPSEIQYSPSTKTMISPCSLNSIPPLVGVAVTVILIVVVTVGAFIAVTIVVVNILVCVVVLVIIDVVVGPASVVVCVTCDVLVFVVVVVTDGSGVGDAVSAIAALNSSSSKKYSPHLYIPSGDLNSTFVAAIFISAIFSTAFYYKTAIYYQEYKSNETCDQEKQNKKATIHEWTFLSFFGAPLIPFTVSVNHFIVKEKFLHLYITSGGRVLSSLEPSLRLRFFLYDISSPLS</sequence>
<keyword evidence="1" id="KW-0812">Transmembrane</keyword>
<feature type="transmembrane region" description="Helical" evidence="1">
    <location>
        <begin position="118"/>
        <end position="139"/>
    </location>
</feature>